<feature type="repeat" description="WD" evidence="5">
    <location>
        <begin position="818"/>
        <end position="848"/>
    </location>
</feature>
<feature type="compositionally biased region" description="Polar residues" evidence="6">
    <location>
        <begin position="2483"/>
        <end position="2494"/>
    </location>
</feature>
<dbReference type="FunFam" id="3.10.20.90:FF:000039">
    <property type="entry name" value="Tyrosine-protein phosphatase non-receptor type"/>
    <property type="match status" value="1"/>
</dbReference>
<dbReference type="PROSITE" id="PS50082">
    <property type="entry name" value="WD_REPEATS_2"/>
    <property type="match status" value="5"/>
</dbReference>
<dbReference type="FunFam" id="2.130.10.10:FF:000035">
    <property type="entry name" value="Putative echinoderm microtubule-associated protein-like 6"/>
    <property type="match status" value="1"/>
</dbReference>
<dbReference type="Gene3D" id="3.10.20.90">
    <property type="entry name" value="Phosphatidylinositol 3-kinase Catalytic Subunit, Chain A, domain 1"/>
    <property type="match status" value="1"/>
</dbReference>
<dbReference type="GO" id="GO:0008017">
    <property type="term" value="F:microtubule binding"/>
    <property type="evidence" value="ECO:0007669"/>
    <property type="project" value="TreeGrafter"/>
</dbReference>
<dbReference type="Pfam" id="PF23414">
    <property type="entry name" value="Beta-prop_EML_2"/>
    <property type="match status" value="4"/>
</dbReference>
<dbReference type="InterPro" id="IPR018979">
    <property type="entry name" value="FERM_N"/>
</dbReference>
<dbReference type="InterPro" id="IPR015943">
    <property type="entry name" value="WD40/YVTN_repeat-like_dom_sf"/>
</dbReference>
<evidence type="ECO:0000256" key="4">
    <source>
        <dbReference type="ARBA" id="ARBA00022737"/>
    </source>
</evidence>
<feature type="domain" description="Tyrosine specific protein phosphatases" evidence="8">
    <location>
        <begin position="2767"/>
        <end position="2847"/>
    </location>
</feature>
<keyword evidence="10" id="KW-1185">Reference proteome</keyword>
<evidence type="ECO:0000256" key="1">
    <source>
        <dbReference type="ARBA" id="ARBA00006489"/>
    </source>
</evidence>
<dbReference type="InterPro" id="IPR001680">
    <property type="entry name" value="WD40_rpt"/>
</dbReference>
<protein>
    <submittedName>
        <fullName evidence="9">Echinoderm microtubule-associated protein-like 5</fullName>
    </submittedName>
</protein>
<dbReference type="PROSITE" id="PS50055">
    <property type="entry name" value="TYR_PHOSPHATASE_PTP"/>
    <property type="match status" value="1"/>
</dbReference>
<dbReference type="InterPro" id="IPR000387">
    <property type="entry name" value="Tyr_Pase_dom"/>
</dbReference>
<accession>L9JHZ1</accession>
<dbReference type="InterPro" id="IPR055442">
    <property type="entry name" value="Beta-prop_EML-like_2nd"/>
</dbReference>
<feature type="region of interest" description="Disordered" evidence="6">
    <location>
        <begin position="1204"/>
        <end position="1233"/>
    </location>
</feature>
<feature type="compositionally biased region" description="Acidic residues" evidence="6">
    <location>
        <begin position="534"/>
        <end position="552"/>
    </location>
</feature>
<dbReference type="Pfam" id="PF23409">
    <property type="entry name" value="Beta-prop_EML"/>
    <property type="match status" value="2"/>
</dbReference>
<dbReference type="InterPro" id="IPR019749">
    <property type="entry name" value="Band_41_domain"/>
</dbReference>
<dbReference type="InParanoid" id="L9JHZ1"/>
<dbReference type="PANTHER" id="PTHR13720">
    <property type="entry name" value="WD-40 REPEAT PROTEIN"/>
    <property type="match status" value="1"/>
</dbReference>
<dbReference type="STRING" id="246437.L9JHZ1"/>
<evidence type="ECO:0000256" key="5">
    <source>
        <dbReference type="PROSITE-ProRule" id="PRU00221"/>
    </source>
</evidence>
<dbReference type="Pfam" id="PF00102">
    <property type="entry name" value="Y_phosphatase"/>
    <property type="match status" value="1"/>
</dbReference>
<dbReference type="Pfam" id="PF09379">
    <property type="entry name" value="FERM_N"/>
    <property type="match status" value="1"/>
</dbReference>
<dbReference type="PRINTS" id="PR00700">
    <property type="entry name" value="PRTYPHPHTASE"/>
</dbReference>
<feature type="region of interest" description="Disordered" evidence="6">
    <location>
        <begin position="2403"/>
        <end position="2429"/>
    </location>
</feature>
<dbReference type="InterPro" id="IPR016130">
    <property type="entry name" value="Tyr_Pase_AS"/>
</dbReference>
<dbReference type="SMART" id="SM00194">
    <property type="entry name" value="PTPc"/>
    <property type="match status" value="1"/>
</dbReference>
<evidence type="ECO:0000313" key="10">
    <source>
        <dbReference type="Proteomes" id="UP000011518"/>
    </source>
</evidence>
<comment type="similarity">
    <text evidence="1">Belongs to the WD repeat EMAP family.</text>
</comment>
<dbReference type="FunFam" id="2.130.10.10:FF:000044">
    <property type="entry name" value="echinoderm microtubule-associated protein-like 6 isoform X1"/>
    <property type="match status" value="1"/>
</dbReference>
<feature type="compositionally biased region" description="Polar residues" evidence="6">
    <location>
        <begin position="2089"/>
        <end position="2103"/>
    </location>
</feature>
<dbReference type="SUPFAM" id="SSF52799">
    <property type="entry name" value="(Phosphotyrosine protein) phosphatases II"/>
    <property type="match status" value="1"/>
</dbReference>
<feature type="domain" description="Tyrosine-protein phosphatase" evidence="7">
    <location>
        <begin position="2585"/>
        <end position="2856"/>
    </location>
</feature>
<dbReference type="InterPro" id="IPR050630">
    <property type="entry name" value="WD_repeat_EMAP"/>
</dbReference>
<dbReference type="InterPro" id="IPR005108">
    <property type="entry name" value="HELP"/>
</dbReference>
<dbReference type="PROSITE" id="PS00383">
    <property type="entry name" value="TYR_PHOSPHATASE_1"/>
    <property type="match status" value="1"/>
</dbReference>
<feature type="region of interest" description="Disordered" evidence="6">
    <location>
        <begin position="1152"/>
        <end position="1175"/>
    </location>
</feature>
<dbReference type="InterPro" id="IPR003595">
    <property type="entry name" value="Tyr_Pase_cat"/>
</dbReference>
<dbReference type="FunFam" id="3.90.190.10:FF:000030">
    <property type="entry name" value="Tyrosine-protein phosphatase non-receptor type"/>
    <property type="match status" value="1"/>
</dbReference>
<feature type="region of interest" description="Disordered" evidence="6">
    <location>
        <begin position="2454"/>
        <end position="2502"/>
    </location>
</feature>
<dbReference type="GO" id="GO:0004725">
    <property type="term" value="F:protein tyrosine phosphatase activity"/>
    <property type="evidence" value="ECO:0007669"/>
    <property type="project" value="InterPro"/>
</dbReference>
<feature type="repeat" description="WD" evidence="5">
    <location>
        <begin position="1112"/>
        <end position="1144"/>
    </location>
</feature>
<feature type="repeat" description="WD" evidence="5">
    <location>
        <begin position="249"/>
        <end position="281"/>
    </location>
</feature>
<dbReference type="EMBL" id="KB321029">
    <property type="protein sequence ID" value="ELW48712.1"/>
    <property type="molecule type" value="Genomic_DNA"/>
</dbReference>
<feature type="region of interest" description="Disordered" evidence="6">
    <location>
        <begin position="528"/>
        <end position="552"/>
    </location>
</feature>
<dbReference type="InterPro" id="IPR000242">
    <property type="entry name" value="PTP_cat"/>
</dbReference>
<evidence type="ECO:0000259" key="8">
    <source>
        <dbReference type="PROSITE" id="PS50056"/>
    </source>
</evidence>
<feature type="compositionally biased region" description="Basic and acidic residues" evidence="6">
    <location>
        <begin position="2454"/>
        <end position="2464"/>
    </location>
</feature>
<reference evidence="10" key="1">
    <citation type="submission" date="2012-07" db="EMBL/GenBank/DDBJ databases">
        <title>Genome of the Chinese tree shrew, a rising model animal genetically related to primates.</title>
        <authorList>
            <person name="Zhang G."/>
            <person name="Fan Y."/>
            <person name="Yao Y."/>
            <person name="Huang Z."/>
        </authorList>
    </citation>
    <scope>NUCLEOTIDE SEQUENCE [LARGE SCALE GENOMIC DNA]</scope>
</reference>
<evidence type="ECO:0000256" key="6">
    <source>
        <dbReference type="SAM" id="MobiDB-lite"/>
    </source>
</evidence>
<feature type="compositionally biased region" description="Basic and acidic residues" evidence="6">
    <location>
        <begin position="1204"/>
        <end position="1215"/>
    </location>
</feature>
<evidence type="ECO:0000259" key="7">
    <source>
        <dbReference type="PROSITE" id="PS50055"/>
    </source>
</evidence>
<dbReference type="Pfam" id="PF03451">
    <property type="entry name" value="HELP"/>
    <property type="match status" value="2"/>
</dbReference>
<feature type="repeat" description="WD" evidence="5">
    <location>
        <begin position="1575"/>
        <end position="1609"/>
    </location>
</feature>
<dbReference type="Gene3D" id="2.130.10.10">
    <property type="entry name" value="YVTN repeat-like/Quinoprotein amine dehydrogenase"/>
    <property type="match status" value="9"/>
</dbReference>
<feature type="region of interest" description="Disordered" evidence="6">
    <location>
        <begin position="2351"/>
        <end position="2391"/>
    </location>
</feature>
<dbReference type="Pfam" id="PF00400">
    <property type="entry name" value="WD40"/>
    <property type="match status" value="1"/>
</dbReference>
<organism evidence="9 10">
    <name type="scientific">Tupaia chinensis</name>
    <name type="common">Chinese tree shrew</name>
    <name type="synonym">Tupaia belangeri chinensis</name>
    <dbReference type="NCBI Taxonomy" id="246437"/>
    <lineage>
        <taxon>Eukaryota</taxon>
        <taxon>Metazoa</taxon>
        <taxon>Chordata</taxon>
        <taxon>Craniata</taxon>
        <taxon>Vertebrata</taxon>
        <taxon>Euteleostomi</taxon>
        <taxon>Mammalia</taxon>
        <taxon>Eutheria</taxon>
        <taxon>Euarchontoglires</taxon>
        <taxon>Scandentia</taxon>
        <taxon>Tupaiidae</taxon>
        <taxon>Tupaia</taxon>
    </lineage>
</organism>
<evidence type="ECO:0000256" key="2">
    <source>
        <dbReference type="ARBA" id="ARBA00022574"/>
    </source>
</evidence>
<sequence>MGSLVFKLAFENVIYTKYFKSYIRKFEDLLFTCLFVSLFCSLALHPERVLVATGQVGKEPYICVWDSYTVQTVSVLKDFHTHGIACLAFDLDGQFWSLCGNALTPKRGVFGKTGDLQTILCLACARDELTYSGALNGDIYVWKGINLIRTIQGAHTAGIFSMNACEEGFATGGRDGCIRLWDLTFKPITVIDLRETDQGYKGLSVRSVCWRGDHILVGTQDSEIFEIVVHERNKPFLIMQGHCEGELWALAVHPTKPLAVTGSDDRSVRIWSLVDHALIARCNMEEPIRCAAVNVDGIHLALGMKDGSFTVLRVRDMTEVVHIKDRKEAIHELKYSPDGTYLAVGCNDSSVDIYGVAQRYKKVGECIGSLSFITHLDWSSDSRYIQTNDGNGTRLFYRMPGGKEVTSKEEIKGVHWASWTCVSGLEVNGIWPKYSDINDINSVDGNYVGQVLVTADDYGIVKLFRYPCLRKGAKFRKYIGHSAHVTNVRWSHDYQWVISIGGADHSVFQWKFIPERKLKDALHIAPQESLADSNSDESDSDLSDVPELDSEIEQETQLTYRRQVYKEDLPQLKEQCKEKQKSATSKRRERAPGNSIRLHFVHGYRGYDCRSNLFYTQIGEIVYHVAAVGVIYNRQQNTQRFYLGHDDDILCLAIHPLKDYVATGQVGRDPSIHIWDTETIKPLSILKGYHQYGVCAVDFSADGKRLASVGIDDSHTVVLWDWKKGEKLSVARGSKDKIFVVKMNPYVPDKLITAGIKHMKFWRRAGGGLIGRKGYIGTLGKNDTMMCAVYGWTEEMAFSGTSTGDVCIWRDVFLVKTVKAHDGPVFSMHALEKGFVTGGKDGMVALWDDSFERCLKTYAIKRTALAPGSKGLLLEDNPSIRAISLGHGHILVGTKNGEILEVDKSGPITLLVQQDVKKRRSYGNLSYSRYDDGRGPPGNLPEKWVNSIICVALVFLQWLKDEEGGRCCCFSPDGKALAVGLNDGSFLMANADTLEDLVSFHHRKDIISDIRFSPGKLLQVNTGAKEQLFFEAPRGKKQTIPSMEVEKIGWASWTSVLGLCCEGIWPVIGEVTDVTSACLSNDKMILATGDDLGFVKLFRYPTKGKFGKFKRYVAHSTHVTNVRWTYDDSMLVTVGGTDMSLMVWTNEMEGYREKRPCDSEESDIDSEEDGGYDSDVTRENEISYTIRALSTNIRPMFGIKPHLQQKEPSIDERPPVSRAPPQPEKLQTNNVGKKKRPIEDLVLELVFGYRGRDCRNNVHYLNDGDDIIYHTASIGILHNVATGTQSFYQEHNDDILCLTINQHPKFINIVATGQVGDSADMSATAPSIHIWDAMNKQTLSVLRCYHSKGVCSVSFSATGKLLLSVGLDPEHTVTIWRWQEGAKIASRAGHNQRIFVAEFRPDSDTQFVSVGVKHVKFWTLAGRALLSKKGLLSTLEDARMQTMLAVAFGANNLTFTGTISGDVCVWKDHILCRIVARAHNGPVFAMYTTLRDGLIVTGGKERPSKEGGAVKLWDQELRRCRAFRLETGQATDCVRSVCRGQGKILVGTRNAEIIEVGEKNAACNILVNGHVDGPIWGLATHPSRDFFLSAAEDGTVRLWDIADKKMLNKVNLGHAARTVCYSPEGDMVAIGMKNGEFIILLVSSLKIWGKKRDRRCAIHDIRFSPDSRYLAVGSSENSVDFYDLTLGPTLNRISYCKDIPSFVIQMDFSADSQYLQVQYQHGIPQAQGILGDEVTGIWSRHAEKADVNCACVSHSGINLVTGDDFGMVKLFDFPCPEKFAKHKRFLGHSPHVTNIRFTSGDRHVISAGGDDCSAGVDAPFAWPSETRLLFNGGSSCWKMPLPFGLKLKRTRRYTVSSKSCLVARIQLLNNEFVEFTLSVESTGQESLEAVAQRLELREVTYFSLWYYNKQHQRRWVDLEKPLKKQLDKYALEPTIYFGVVFYVPSVSQLQQEITRGLTAPDAEMLYMQEVERMDGYGEESYPAKVSMTGRLGYPRWHDIANMSHNKSFFALELANKEETIQFQTPKPQPYVMPPPPQLHYNGHYTEPYASSQDNLFMPNQNGYYCHSQTSLDRAQMELSGRIRNGSVYSAHSTNSLNNPQPYLQPSPMSSNPSISGSDVMRPDYVPSHRHSALIPPSYRPTPDYETVMKQLNRGMVHADRQSRSLQNLSIGNSYAYSRPDALVYSQPEIREHAPFASPQSAHCPFSLNYSFHSQSPYPYPAERRPVVGAVSVPELTNVQLQAQDYPAPNIMKTQVYRPPPPYPYPRPANSTPDLSRHLYISSSNPDLITRRVHHSVQTFQEDSLPVAHSLQEVSEPLTAARRAQVQKRNSLELAGLTHGFEGLRLKERTMSASAADVAPRAPTAGSQPSGFLERTKAEEAEEQDSLRYGHKKSLSDATMLIHSSEEEEELEEESRALASLPARPRESRPLGCTCASVPTLAGPLHILEPKAHVPEAESKVRDSSPVHVPAEGQRPRRDGLLTPSMSESDLTTSGRYRARRDSLKKRPVSDLLSAKKNIVEGLPPLGGMKKTRVDAKKIGPLKLAALNGLSLSRLPLPDEGKEVPSRATNDERCKILEQRLEQGMVFTEYERILKKRLVDGECSIARLPENAERNRFQDVLPYDDARVELVPTKENNTGYINASHIKVSVSGIEWDYIATQGPLQNTCQDFWQMVWEQGVAIIAMVTAEEEGGREKSFRYWPRLGSRHNTVTYGRFKITTRFRTDSGCYATTGLKMKHLLTGQERTVWHLQYTDWPEHGCPEDLKGFLSYLEEIQSVRRHTNSTSEPKSPNPPLLVHCSAGVGRTGVVILSEIMIACLEHNEVLDIPRVLAMLRAQRMLLVQTLCQYTFVYGVLIQFLKSSRLI</sequence>
<dbReference type="InterPro" id="IPR011047">
    <property type="entry name" value="Quinoprotein_ADH-like_sf"/>
</dbReference>
<dbReference type="PANTHER" id="PTHR13720:SF16">
    <property type="entry name" value="ECHINODERM MICROTUBULE-ASSOCIATED PROTEIN-LIKE 5"/>
    <property type="match status" value="1"/>
</dbReference>
<dbReference type="SMART" id="SM00295">
    <property type="entry name" value="B41"/>
    <property type="match status" value="1"/>
</dbReference>
<evidence type="ECO:0000256" key="3">
    <source>
        <dbReference type="ARBA" id="ARBA00022701"/>
    </source>
</evidence>
<evidence type="ECO:0000313" key="9">
    <source>
        <dbReference type="EMBL" id="ELW48712.1"/>
    </source>
</evidence>
<feature type="compositionally biased region" description="Low complexity" evidence="6">
    <location>
        <begin position="2105"/>
        <end position="2115"/>
    </location>
</feature>
<dbReference type="InterPro" id="IPR029021">
    <property type="entry name" value="Prot-tyrosine_phosphatase-like"/>
</dbReference>
<dbReference type="InterPro" id="IPR036322">
    <property type="entry name" value="WD40_repeat_dom_sf"/>
</dbReference>
<dbReference type="eggNOG" id="KOG0792">
    <property type="taxonomic scope" value="Eukaryota"/>
</dbReference>
<gene>
    <name evidence="9" type="ORF">TREES_T100019761</name>
</gene>
<dbReference type="InterPro" id="IPR055439">
    <property type="entry name" value="Beta-prop_EML_1st"/>
</dbReference>
<name>L9JHZ1_TUPCH</name>
<keyword evidence="3" id="KW-0493">Microtubule</keyword>
<dbReference type="FunCoup" id="L9JHZ1">
    <property type="interactions" value="130"/>
</dbReference>
<keyword evidence="2 5" id="KW-0853">WD repeat</keyword>
<dbReference type="Proteomes" id="UP000011518">
    <property type="component" value="Unassembled WGS sequence"/>
</dbReference>
<dbReference type="InterPro" id="IPR029071">
    <property type="entry name" value="Ubiquitin-like_domsf"/>
</dbReference>
<keyword evidence="4" id="KW-0677">Repeat</keyword>
<dbReference type="SUPFAM" id="SSF54236">
    <property type="entry name" value="Ubiquitin-like"/>
    <property type="match status" value="1"/>
</dbReference>
<dbReference type="SMART" id="SM00320">
    <property type="entry name" value="WD40"/>
    <property type="match status" value="23"/>
</dbReference>
<dbReference type="SMART" id="SM00404">
    <property type="entry name" value="PTPc_motif"/>
    <property type="match status" value="1"/>
</dbReference>
<dbReference type="FunFam" id="2.130.10.10:FF:000024">
    <property type="entry name" value="Putative echinoderm microtubule-associated protein-like 6"/>
    <property type="match status" value="1"/>
</dbReference>
<dbReference type="PROSITE" id="PS50056">
    <property type="entry name" value="TYR_PHOSPHATASE_2"/>
    <property type="match status" value="1"/>
</dbReference>
<dbReference type="GO" id="GO:0005874">
    <property type="term" value="C:microtubule"/>
    <property type="evidence" value="ECO:0007669"/>
    <property type="project" value="UniProtKB-KW"/>
</dbReference>
<feature type="repeat" description="WD" evidence="5">
    <location>
        <begin position="152"/>
        <end position="183"/>
    </location>
</feature>
<feature type="region of interest" description="Disordered" evidence="6">
    <location>
        <begin position="2089"/>
        <end position="2115"/>
    </location>
</feature>
<dbReference type="SUPFAM" id="SSF50998">
    <property type="entry name" value="Quinoprotein alcohol dehydrogenase-like"/>
    <property type="match status" value="2"/>
</dbReference>
<dbReference type="InterPro" id="IPR019747">
    <property type="entry name" value="FERM_CS"/>
</dbReference>
<reference evidence="10" key="2">
    <citation type="journal article" date="2013" name="Nat. Commun.">
        <title>Genome of the Chinese tree shrew.</title>
        <authorList>
            <person name="Fan Y."/>
            <person name="Huang Z.Y."/>
            <person name="Cao C.C."/>
            <person name="Chen C.S."/>
            <person name="Chen Y.X."/>
            <person name="Fan D.D."/>
            <person name="He J."/>
            <person name="Hou H.L."/>
            <person name="Hu L."/>
            <person name="Hu X.T."/>
            <person name="Jiang X.T."/>
            <person name="Lai R."/>
            <person name="Lang Y.S."/>
            <person name="Liang B."/>
            <person name="Liao S.G."/>
            <person name="Mu D."/>
            <person name="Ma Y.Y."/>
            <person name="Niu Y.Y."/>
            <person name="Sun X.Q."/>
            <person name="Xia J.Q."/>
            <person name="Xiao J."/>
            <person name="Xiong Z.Q."/>
            <person name="Xu L."/>
            <person name="Yang L."/>
            <person name="Zhang Y."/>
            <person name="Zhao W."/>
            <person name="Zhao X.D."/>
            <person name="Zheng Y.T."/>
            <person name="Zhou J.M."/>
            <person name="Zhu Y.B."/>
            <person name="Zhang G.J."/>
            <person name="Wang J."/>
            <person name="Yao Y.G."/>
        </authorList>
    </citation>
    <scope>NUCLEOTIDE SEQUENCE [LARGE SCALE GENOMIC DNA]</scope>
</reference>
<feature type="compositionally biased region" description="Acidic residues" evidence="6">
    <location>
        <begin position="1159"/>
        <end position="1172"/>
    </location>
</feature>
<dbReference type="PROSITE" id="PS00660">
    <property type="entry name" value="FERM_1"/>
    <property type="match status" value="1"/>
</dbReference>
<proteinExistence type="inferred from homology"/>
<dbReference type="Gene3D" id="3.90.190.10">
    <property type="entry name" value="Protein tyrosine phosphatase superfamily"/>
    <property type="match status" value="1"/>
</dbReference>
<dbReference type="SUPFAM" id="SSF50978">
    <property type="entry name" value="WD40 repeat-like"/>
    <property type="match status" value="3"/>
</dbReference>